<proteinExistence type="predicted"/>
<gene>
    <name evidence="1" type="ORF">J7I42_29325</name>
</gene>
<comment type="caution">
    <text evidence="1">The sequence shown here is derived from an EMBL/GenBank/DDBJ whole genome shotgun (WGS) entry which is preliminary data.</text>
</comment>
<sequence length="288" mass="32678">MRISALFAVLMFLTTAGFSQVPYRKYKAGEVYKYRLTTIADRVNFKSKTIAVSEHRVVNEDNILAEEIKWLSLVSMTDKYKARLDSVAHKVNPYRISLLPEGKVLLPKLNIPSMTGPITDLNTFFVAVAPASNAQQLSENNPVINSGVVREGDFTNGLTILYGKDCIVMSQHLIATDKRYTIIRTDFTPPDSFCLKPLVDTIASKTFDKPNNFQMIQKGDDNRLYLYWGVETFSITSKIDKRTGVIVDATMENTLDLRMRVHISPDLKTYADEIPFLIKRSMHLELLK</sequence>
<dbReference type="EMBL" id="JAGHKO010000014">
    <property type="protein sequence ID" value="MBO9204426.1"/>
    <property type="molecule type" value="Genomic_DNA"/>
</dbReference>
<keyword evidence="2" id="KW-1185">Reference proteome</keyword>
<dbReference type="Proteomes" id="UP000677244">
    <property type="component" value="Unassembled WGS sequence"/>
</dbReference>
<reference evidence="1 2" key="1">
    <citation type="submission" date="2021-03" db="EMBL/GenBank/DDBJ databases">
        <title>Assistant Professor.</title>
        <authorList>
            <person name="Huq M.A."/>
        </authorList>
    </citation>
    <scope>NUCLEOTIDE SEQUENCE [LARGE SCALE GENOMIC DNA]</scope>
    <source>
        <strain evidence="1 2">MAH-29</strain>
    </source>
</reference>
<name>A0ABS3Z2N1_9BACT</name>
<organism evidence="1 2">
    <name type="scientific">Niastella soli</name>
    <dbReference type="NCBI Taxonomy" id="2821487"/>
    <lineage>
        <taxon>Bacteria</taxon>
        <taxon>Pseudomonadati</taxon>
        <taxon>Bacteroidota</taxon>
        <taxon>Chitinophagia</taxon>
        <taxon>Chitinophagales</taxon>
        <taxon>Chitinophagaceae</taxon>
        <taxon>Niastella</taxon>
    </lineage>
</organism>
<dbReference type="RefSeq" id="WP_209143001.1">
    <property type="nucleotide sequence ID" value="NZ_JAGHKO010000014.1"/>
</dbReference>
<evidence type="ECO:0008006" key="3">
    <source>
        <dbReference type="Google" id="ProtNLM"/>
    </source>
</evidence>
<evidence type="ECO:0000313" key="2">
    <source>
        <dbReference type="Proteomes" id="UP000677244"/>
    </source>
</evidence>
<protein>
    <recommendedName>
        <fullName evidence="3">DUF3857 domain-containing protein</fullName>
    </recommendedName>
</protein>
<accession>A0ABS3Z2N1</accession>
<evidence type="ECO:0000313" key="1">
    <source>
        <dbReference type="EMBL" id="MBO9204426.1"/>
    </source>
</evidence>